<sequence length="777" mass="86806">MANATTTNASPTTLVPNDVAALLALQQYWAKVFQSLQIVYTVSYSVMFLLSLGLVVYLRRNRATAYRGDSDAARKAILPSFEPLFWVLCISTGTYTFYFLVAASLNYTDPIALPWFTELLYQGRQFIFFLLASFLLQKSVSRPALVRSIVIALVLAGIPIALVEVMDRIEVSELTETLVTTAYRTIFVVCYIRVAIWPISRASVRTQREYCAFVLLYYAFVYVYNYFYYVNNSAMGSIFVFIAVAWASVAPLFVWRILKADTEHWRGFSERACEFQQLFRENQGMQEIVSSQGLHVLLEMHRKDIIDFAHLELTAKIGLGASAHVYKGKLHSTIPVAVKVYSPTEITEATILDFSQEAALCAALKHPNIVQFFGMCICPPSICLVYELCRGSLEVALQKPPRDYFEPLWPKLCYMLDAARAVAHLHSFSPPFIHRDVKPANFLLDAANVVKLTDFGESRSMAVKVADVGNGDEHRMTMRGTVDYMAPEIIDGKQGQAAYTEKADIFSLAITLWDILHPGREKYPSSNRNHLNIFQTVLDGQRPPIDPEVPQTLHDLLENAWSVDAQYRPSAKMVVSTLEQLQEDLCGQIAHLLSNSVAMAPQPKKAKPATAAFTGEELVRCLLEHEYAFEMEEALRMGNALMDAGCLHHSKHSHPFDATPVSTFYFDTQQLDLNTPLVDKMNGHDGSIMGDSTAYATTSWLGDVAGLCACRKLGQGHVKPKMPRKKNLFGRRKGDQDVAMLTVNLLHETGGDADFVAFPTTSTNNTASRTLTMHALA</sequence>
<evidence type="ECO:0000313" key="8">
    <source>
        <dbReference type="EMBL" id="KAF0691750.1"/>
    </source>
</evidence>
<proteinExistence type="predicted"/>
<evidence type="ECO:0000256" key="2">
    <source>
        <dbReference type="ARBA" id="ARBA00022741"/>
    </source>
</evidence>
<keyword evidence="1" id="KW-0808">Transferase</keyword>
<keyword evidence="5" id="KW-0812">Transmembrane</keyword>
<dbReference type="GO" id="GO:0004674">
    <property type="term" value="F:protein serine/threonine kinase activity"/>
    <property type="evidence" value="ECO:0007669"/>
    <property type="project" value="UniProtKB-KW"/>
</dbReference>
<dbReference type="PROSITE" id="PS50011">
    <property type="entry name" value="PROTEIN_KINASE_DOM"/>
    <property type="match status" value="1"/>
</dbReference>
<reference evidence="9 10" key="1">
    <citation type="submission" date="2019-03" db="EMBL/GenBank/DDBJ databases">
        <authorList>
            <person name="Gaulin E."/>
            <person name="Dumas B."/>
        </authorList>
    </citation>
    <scope>NUCLEOTIDE SEQUENCE [LARGE SCALE GENOMIC DNA]</scope>
    <source>
        <strain evidence="9">CBS 568.67</strain>
    </source>
</reference>
<keyword evidence="5" id="KW-1133">Transmembrane helix</keyword>
<feature type="domain" description="DEP" evidence="7">
    <location>
        <begin position="612"/>
        <end position="669"/>
    </location>
</feature>
<dbReference type="OrthoDB" id="10261027at2759"/>
<evidence type="ECO:0000256" key="1">
    <source>
        <dbReference type="ARBA" id="ARBA00022527"/>
    </source>
</evidence>
<organism evidence="9 10">
    <name type="scientific">Aphanomyces stellatus</name>
    <dbReference type="NCBI Taxonomy" id="120398"/>
    <lineage>
        <taxon>Eukaryota</taxon>
        <taxon>Sar</taxon>
        <taxon>Stramenopiles</taxon>
        <taxon>Oomycota</taxon>
        <taxon>Saprolegniomycetes</taxon>
        <taxon>Saprolegniales</taxon>
        <taxon>Verrucalvaceae</taxon>
        <taxon>Aphanomyces</taxon>
    </lineage>
</organism>
<dbReference type="PANTHER" id="PTHR44329">
    <property type="entry name" value="SERINE/THREONINE-PROTEIN KINASE TNNI3K-RELATED"/>
    <property type="match status" value="1"/>
</dbReference>
<dbReference type="AlphaFoldDB" id="A0A485L721"/>
<dbReference type="Gene3D" id="1.10.510.10">
    <property type="entry name" value="Transferase(Phosphotransferase) domain 1"/>
    <property type="match status" value="1"/>
</dbReference>
<dbReference type="PROSITE" id="PS00108">
    <property type="entry name" value="PROTEIN_KINASE_ST"/>
    <property type="match status" value="1"/>
</dbReference>
<keyword evidence="3 4" id="KW-0067">ATP-binding</keyword>
<dbReference type="CDD" id="cd04371">
    <property type="entry name" value="DEP"/>
    <property type="match status" value="1"/>
</dbReference>
<evidence type="ECO:0000256" key="3">
    <source>
        <dbReference type="ARBA" id="ARBA00022840"/>
    </source>
</evidence>
<dbReference type="InterPro" id="IPR001245">
    <property type="entry name" value="Ser-Thr/Tyr_kinase_cat_dom"/>
</dbReference>
<gene>
    <name evidence="9" type="primary">Aste57867_17080</name>
    <name evidence="8" type="ORF">As57867_017022</name>
    <name evidence="9" type="ORF">ASTE57867_17080</name>
</gene>
<feature type="transmembrane region" description="Helical" evidence="5">
    <location>
        <begin position="144"/>
        <end position="162"/>
    </location>
</feature>
<dbReference type="InterPro" id="IPR000719">
    <property type="entry name" value="Prot_kinase_dom"/>
</dbReference>
<dbReference type="PANTHER" id="PTHR44329:SF289">
    <property type="entry name" value="SERINE_THREONINE-PROTEIN KINASE VIK"/>
    <property type="match status" value="1"/>
</dbReference>
<dbReference type="EMBL" id="VJMH01006023">
    <property type="protein sequence ID" value="KAF0691750.1"/>
    <property type="molecule type" value="Genomic_DNA"/>
</dbReference>
<feature type="transmembrane region" description="Helical" evidence="5">
    <location>
        <begin position="119"/>
        <end position="137"/>
    </location>
</feature>
<dbReference type="Gene3D" id="3.30.200.20">
    <property type="entry name" value="Phosphorylase Kinase, domain 1"/>
    <property type="match status" value="1"/>
</dbReference>
<accession>A0A485L721</accession>
<dbReference type="InterPro" id="IPR051681">
    <property type="entry name" value="Ser/Thr_Kinases-Pseudokinases"/>
</dbReference>
<dbReference type="InterPro" id="IPR008271">
    <property type="entry name" value="Ser/Thr_kinase_AS"/>
</dbReference>
<dbReference type="PROSITE" id="PS00107">
    <property type="entry name" value="PROTEIN_KINASE_ATP"/>
    <property type="match status" value="1"/>
</dbReference>
<dbReference type="SUPFAM" id="SSF46785">
    <property type="entry name" value="Winged helix' DNA-binding domain"/>
    <property type="match status" value="1"/>
</dbReference>
<dbReference type="GO" id="GO:0035556">
    <property type="term" value="P:intracellular signal transduction"/>
    <property type="evidence" value="ECO:0007669"/>
    <property type="project" value="InterPro"/>
</dbReference>
<dbReference type="InterPro" id="IPR036388">
    <property type="entry name" value="WH-like_DNA-bd_sf"/>
</dbReference>
<keyword evidence="5" id="KW-0472">Membrane</keyword>
<dbReference type="Pfam" id="PF07714">
    <property type="entry name" value="PK_Tyr_Ser-Thr"/>
    <property type="match status" value="1"/>
</dbReference>
<feature type="transmembrane region" description="Helical" evidence="5">
    <location>
        <begin position="211"/>
        <end position="229"/>
    </location>
</feature>
<evidence type="ECO:0000313" key="9">
    <source>
        <dbReference type="EMBL" id="VFT93840.1"/>
    </source>
</evidence>
<dbReference type="InterPro" id="IPR000591">
    <property type="entry name" value="DEP_dom"/>
</dbReference>
<dbReference type="SMART" id="SM00220">
    <property type="entry name" value="S_TKc"/>
    <property type="match status" value="1"/>
</dbReference>
<dbReference type="InterPro" id="IPR011009">
    <property type="entry name" value="Kinase-like_dom_sf"/>
</dbReference>
<keyword evidence="2 4" id="KW-0547">Nucleotide-binding</keyword>
<feature type="transmembrane region" description="Helical" evidence="5">
    <location>
        <begin position="182"/>
        <end position="199"/>
    </location>
</feature>
<dbReference type="SUPFAM" id="SSF56112">
    <property type="entry name" value="Protein kinase-like (PK-like)"/>
    <property type="match status" value="1"/>
</dbReference>
<dbReference type="InterPro" id="IPR017441">
    <property type="entry name" value="Protein_kinase_ATP_BS"/>
</dbReference>
<dbReference type="Proteomes" id="UP000332933">
    <property type="component" value="Unassembled WGS sequence"/>
</dbReference>
<dbReference type="Gene3D" id="1.10.10.10">
    <property type="entry name" value="Winged helix-like DNA-binding domain superfamily/Winged helix DNA-binding domain"/>
    <property type="match status" value="1"/>
</dbReference>
<dbReference type="InterPro" id="IPR036390">
    <property type="entry name" value="WH_DNA-bd_sf"/>
</dbReference>
<dbReference type="GO" id="GO:0005524">
    <property type="term" value="F:ATP binding"/>
    <property type="evidence" value="ECO:0007669"/>
    <property type="project" value="UniProtKB-UniRule"/>
</dbReference>
<evidence type="ECO:0000259" key="6">
    <source>
        <dbReference type="PROSITE" id="PS50011"/>
    </source>
</evidence>
<keyword evidence="10" id="KW-1185">Reference proteome</keyword>
<reference evidence="8" key="2">
    <citation type="submission" date="2019-06" db="EMBL/GenBank/DDBJ databases">
        <title>Genomics analysis of Aphanomyces spp. identifies a new class of oomycete effector associated with host adaptation.</title>
        <authorList>
            <person name="Gaulin E."/>
        </authorList>
    </citation>
    <scope>NUCLEOTIDE SEQUENCE</scope>
    <source>
        <strain evidence="8">CBS 578.67</strain>
    </source>
</reference>
<keyword evidence="1" id="KW-0418">Kinase</keyword>
<feature type="domain" description="Protein kinase" evidence="6">
    <location>
        <begin position="311"/>
        <end position="581"/>
    </location>
</feature>
<feature type="transmembrane region" description="Helical" evidence="5">
    <location>
        <begin position="84"/>
        <end position="107"/>
    </location>
</feature>
<name>A0A485L721_9STRA</name>
<keyword evidence="1" id="KW-0723">Serine/threonine-protein kinase</keyword>
<feature type="binding site" evidence="4">
    <location>
        <position position="339"/>
    </location>
    <ligand>
        <name>ATP</name>
        <dbReference type="ChEBI" id="CHEBI:30616"/>
    </ligand>
</feature>
<evidence type="ECO:0000256" key="4">
    <source>
        <dbReference type="PROSITE-ProRule" id="PRU10141"/>
    </source>
</evidence>
<evidence type="ECO:0000259" key="7">
    <source>
        <dbReference type="PROSITE" id="PS50186"/>
    </source>
</evidence>
<protein>
    <submittedName>
        <fullName evidence="9">Aste57867_17080 protein</fullName>
    </submittedName>
</protein>
<dbReference type="EMBL" id="CAADRA010006044">
    <property type="protein sequence ID" value="VFT93840.1"/>
    <property type="molecule type" value="Genomic_DNA"/>
</dbReference>
<evidence type="ECO:0000256" key="5">
    <source>
        <dbReference type="SAM" id="Phobius"/>
    </source>
</evidence>
<evidence type="ECO:0000313" key="10">
    <source>
        <dbReference type="Proteomes" id="UP000332933"/>
    </source>
</evidence>
<dbReference type="PROSITE" id="PS50186">
    <property type="entry name" value="DEP"/>
    <property type="match status" value="1"/>
</dbReference>
<feature type="transmembrane region" description="Helical" evidence="5">
    <location>
        <begin position="38"/>
        <end position="58"/>
    </location>
</feature>
<feature type="transmembrane region" description="Helical" evidence="5">
    <location>
        <begin position="235"/>
        <end position="258"/>
    </location>
</feature>